<dbReference type="Pfam" id="PF11360">
    <property type="entry name" value="DUF3110"/>
    <property type="match status" value="1"/>
</dbReference>
<dbReference type="EMBL" id="FRFE01000014">
    <property type="protein sequence ID" value="SHO49556.1"/>
    <property type="molecule type" value="Genomic_DNA"/>
</dbReference>
<dbReference type="InterPro" id="IPR021503">
    <property type="entry name" value="DUF3110"/>
</dbReference>
<accession>A0A1M7YAF7</accession>
<organism evidence="1 2">
    <name type="scientific">Desulfopila aestuarii DSM 18488</name>
    <dbReference type="NCBI Taxonomy" id="1121416"/>
    <lineage>
        <taxon>Bacteria</taxon>
        <taxon>Pseudomonadati</taxon>
        <taxon>Thermodesulfobacteriota</taxon>
        <taxon>Desulfobulbia</taxon>
        <taxon>Desulfobulbales</taxon>
        <taxon>Desulfocapsaceae</taxon>
        <taxon>Desulfopila</taxon>
    </lineage>
</organism>
<reference evidence="1 2" key="1">
    <citation type="submission" date="2016-12" db="EMBL/GenBank/DDBJ databases">
        <authorList>
            <person name="Song W.-J."/>
            <person name="Kurnit D.M."/>
        </authorList>
    </citation>
    <scope>NUCLEOTIDE SEQUENCE [LARGE SCALE GENOMIC DNA]</scope>
    <source>
        <strain evidence="1 2">DSM 18488</strain>
    </source>
</reference>
<protein>
    <submittedName>
        <fullName evidence="1">Uncharacterized protein</fullName>
    </submittedName>
</protein>
<evidence type="ECO:0000313" key="1">
    <source>
        <dbReference type="EMBL" id="SHO49556.1"/>
    </source>
</evidence>
<dbReference type="Proteomes" id="UP000184603">
    <property type="component" value="Unassembled WGS sequence"/>
</dbReference>
<sequence length="93" mass="10670">MTVEQNNKDWVYVFVGKEGDGENLLGLYDETTKANFIPTFANKDDAQECFLSLPREKGKKYEVQAVHIEELNEQAEKNNFLVAMVDKDGKIIR</sequence>
<gene>
    <name evidence="1" type="ORF">SAMN02745220_02901</name>
</gene>
<dbReference type="RefSeq" id="WP_073614245.1">
    <property type="nucleotide sequence ID" value="NZ_FRFE01000014.1"/>
</dbReference>
<dbReference type="AlphaFoldDB" id="A0A1M7YAF7"/>
<keyword evidence="2" id="KW-1185">Reference proteome</keyword>
<dbReference type="STRING" id="1121416.SAMN02745220_02901"/>
<dbReference type="OrthoDB" id="5421502at2"/>
<name>A0A1M7YAF7_9BACT</name>
<evidence type="ECO:0000313" key="2">
    <source>
        <dbReference type="Proteomes" id="UP000184603"/>
    </source>
</evidence>
<proteinExistence type="predicted"/>